<comment type="caution">
    <text evidence="3">The sequence shown here is derived from an EMBL/GenBank/DDBJ whole genome shotgun (WGS) entry which is preliminary data.</text>
</comment>
<dbReference type="GO" id="GO:0005509">
    <property type="term" value="F:calcium ion binding"/>
    <property type="evidence" value="ECO:0007669"/>
    <property type="project" value="TreeGrafter"/>
</dbReference>
<evidence type="ECO:0000256" key="1">
    <source>
        <dbReference type="ARBA" id="ARBA00008853"/>
    </source>
</evidence>
<name>A0A7W5DZN2_9BACT</name>
<evidence type="ECO:0000313" key="3">
    <source>
        <dbReference type="EMBL" id="MBB3207468.1"/>
    </source>
</evidence>
<dbReference type="InterPro" id="IPR013658">
    <property type="entry name" value="SGL"/>
</dbReference>
<evidence type="ECO:0000313" key="4">
    <source>
        <dbReference type="Proteomes" id="UP000536179"/>
    </source>
</evidence>
<dbReference type="PANTHER" id="PTHR10907">
    <property type="entry name" value="REGUCALCIN"/>
    <property type="match status" value="1"/>
</dbReference>
<protein>
    <submittedName>
        <fullName evidence="3">Sugar lactone lactonase YvrE</fullName>
    </submittedName>
</protein>
<dbReference type="GO" id="GO:0019853">
    <property type="term" value="P:L-ascorbic acid biosynthetic process"/>
    <property type="evidence" value="ECO:0007669"/>
    <property type="project" value="TreeGrafter"/>
</dbReference>
<dbReference type="Pfam" id="PF08450">
    <property type="entry name" value="SGL"/>
    <property type="match status" value="1"/>
</dbReference>
<dbReference type="AlphaFoldDB" id="A0A7W5DZN2"/>
<dbReference type="GO" id="GO:0004341">
    <property type="term" value="F:gluconolactonase activity"/>
    <property type="evidence" value="ECO:0007669"/>
    <property type="project" value="TreeGrafter"/>
</dbReference>
<reference evidence="3 4" key="1">
    <citation type="submission" date="2020-08" db="EMBL/GenBank/DDBJ databases">
        <title>Genomic Encyclopedia of Type Strains, Phase III (KMG-III): the genomes of soil and plant-associated and newly described type strains.</title>
        <authorList>
            <person name="Whitman W."/>
        </authorList>
    </citation>
    <scope>NUCLEOTIDE SEQUENCE [LARGE SCALE GENOMIC DNA]</scope>
    <source>
        <strain evidence="3 4">CECT 8075</strain>
    </source>
</reference>
<dbReference type="Gene3D" id="2.120.10.30">
    <property type="entry name" value="TolB, C-terminal domain"/>
    <property type="match status" value="1"/>
</dbReference>
<feature type="domain" description="SMP-30/Gluconolactonase/LRE-like region" evidence="2">
    <location>
        <begin position="26"/>
        <end position="294"/>
    </location>
</feature>
<organism evidence="3 4">
    <name type="scientific">Aporhodopirellula rubra</name>
    <dbReference type="NCBI Taxonomy" id="980271"/>
    <lineage>
        <taxon>Bacteria</taxon>
        <taxon>Pseudomonadati</taxon>
        <taxon>Planctomycetota</taxon>
        <taxon>Planctomycetia</taxon>
        <taxon>Pirellulales</taxon>
        <taxon>Pirellulaceae</taxon>
        <taxon>Aporhodopirellula</taxon>
    </lineage>
</organism>
<keyword evidence="4" id="KW-1185">Reference proteome</keyword>
<dbReference type="Proteomes" id="UP000536179">
    <property type="component" value="Unassembled WGS sequence"/>
</dbReference>
<evidence type="ECO:0000259" key="2">
    <source>
        <dbReference type="Pfam" id="PF08450"/>
    </source>
</evidence>
<dbReference type="EMBL" id="JACHXU010000010">
    <property type="protein sequence ID" value="MBB3207468.1"/>
    <property type="molecule type" value="Genomic_DNA"/>
</dbReference>
<proteinExistence type="inferred from homology"/>
<dbReference type="RefSeq" id="WP_184305791.1">
    <property type="nucleotide sequence ID" value="NZ_JACHXU010000010.1"/>
</dbReference>
<dbReference type="SUPFAM" id="SSF63829">
    <property type="entry name" value="Calcium-dependent phosphotriesterase"/>
    <property type="match status" value="1"/>
</dbReference>
<comment type="similarity">
    <text evidence="1">Belongs to the SMP-30/CGR1 family.</text>
</comment>
<dbReference type="InterPro" id="IPR011042">
    <property type="entry name" value="6-blade_b-propeller_TolB-like"/>
</dbReference>
<gene>
    <name evidence="3" type="ORF">FHS27_003289</name>
</gene>
<dbReference type="PANTHER" id="PTHR10907:SF47">
    <property type="entry name" value="REGUCALCIN"/>
    <property type="match status" value="1"/>
</dbReference>
<accession>A0A7W5DZN2</accession>
<sequence length="338" mass="36810">MSLQSNPVVRDASVIPIPDNAALRFLPEGPSPLSVAGWLSWVAIQHGESSTRGSINLLDLKNATNQSFDLPGRPGFAFACATTQPDAMPTRFVAGVERSLGIFDTSDGSWKTFCEGIDADVENTIINDGVLWNDNLIFGTKDLEFENKKAGLYLYRVSDERLIRLRDDQICSNGKMIRTDQAGQTKLVDIDSPTKLIVQYDLDVENGSIGDPDTLIDLTDDPGVPDGAILTPDGNGVIVSIFRPDVADFGETRWYDLATGRLEGVWRTLGSPRNTCPALVPMGDSMRLVITTATEAMPPEDQRQCPNAGKLFVAETDFAVPSNWKAPIYAASRRSVSE</sequence>